<organism evidence="1 2">
    <name type="scientific">Lacibacter cauensis</name>
    <dbReference type="NCBI Taxonomy" id="510947"/>
    <lineage>
        <taxon>Bacteria</taxon>
        <taxon>Pseudomonadati</taxon>
        <taxon>Bacteroidota</taxon>
        <taxon>Chitinophagia</taxon>
        <taxon>Chitinophagales</taxon>
        <taxon>Chitinophagaceae</taxon>
        <taxon>Lacibacter</taxon>
    </lineage>
</organism>
<accession>A0A562SRI7</accession>
<dbReference type="Proteomes" id="UP000316167">
    <property type="component" value="Unassembled WGS sequence"/>
</dbReference>
<dbReference type="EMBL" id="VLLE01000003">
    <property type="protein sequence ID" value="TWI83822.1"/>
    <property type="molecule type" value="Genomic_DNA"/>
</dbReference>
<gene>
    <name evidence="1" type="ORF">IQ13_1940</name>
</gene>
<reference evidence="1 2" key="1">
    <citation type="journal article" date="2015" name="Stand. Genomic Sci.">
        <title>Genomic Encyclopedia of Bacterial and Archaeal Type Strains, Phase III: the genomes of soil and plant-associated and newly described type strains.</title>
        <authorList>
            <person name="Whitman W.B."/>
            <person name="Woyke T."/>
            <person name="Klenk H.P."/>
            <person name="Zhou Y."/>
            <person name="Lilburn T.G."/>
            <person name="Beck B.J."/>
            <person name="De Vos P."/>
            <person name="Vandamme P."/>
            <person name="Eisen J.A."/>
            <person name="Garrity G."/>
            <person name="Hugenholtz P."/>
            <person name="Kyrpides N.C."/>
        </authorList>
    </citation>
    <scope>NUCLEOTIDE SEQUENCE [LARGE SCALE GENOMIC DNA]</scope>
    <source>
        <strain evidence="1 2">CGMCC 1.7271</strain>
    </source>
</reference>
<protein>
    <submittedName>
        <fullName evidence="1">Uncharacterized protein</fullName>
    </submittedName>
</protein>
<sequence>MASLILAACTTFASAQSKGSSYKTALGVKFYPGAGITLKHFVDKNALEGIAYFWRDGVRITGLYEFHGNINGAPGLKWYVGPGAHVGFWNNRYWDRYYPGYRGGALIGIDGVLGLDYKFNGAPINMSIDWQPSFEFGDYGGFSGNWGGIALRYTF</sequence>
<evidence type="ECO:0000313" key="2">
    <source>
        <dbReference type="Proteomes" id="UP000316167"/>
    </source>
</evidence>
<comment type="caution">
    <text evidence="1">The sequence shown here is derived from an EMBL/GenBank/DDBJ whole genome shotgun (WGS) entry which is preliminary data.</text>
</comment>
<proteinExistence type="predicted"/>
<dbReference type="AlphaFoldDB" id="A0A562SRI7"/>
<keyword evidence="2" id="KW-1185">Reference proteome</keyword>
<name>A0A562SRI7_9BACT</name>
<evidence type="ECO:0000313" key="1">
    <source>
        <dbReference type="EMBL" id="TWI83822.1"/>
    </source>
</evidence>